<evidence type="ECO:0000259" key="1">
    <source>
        <dbReference type="PROSITE" id="PS51208"/>
    </source>
</evidence>
<dbReference type="GO" id="GO:0019867">
    <property type="term" value="C:outer membrane"/>
    <property type="evidence" value="ECO:0007669"/>
    <property type="project" value="InterPro"/>
</dbReference>
<dbReference type="InterPro" id="IPR006315">
    <property type="entry name" value="OM_autotransptr_brl_dom"/>
</dbReference>
<dbReference type="NCBIfam" id="TIGR01414">
    <property type="entry name" value="autotrans_barl"/>
    <property type="match status" value="1"/>
</dbReference>
<dbReference type="SMART" id="SM00710">
    <property type="entry name" value="PbH1"/>
    <property type="match status" value="7"/>
</dbReference>
<dbReference type="InParanoid" id="A0A1B4XJR4"/>
<evidence type="ECO:0000313" key="3">
    <source>
        <dbReference type="Proteomes" id="UP000243180"/>
    </source>
</evidence>
<accession>A0A1B4XJR4</accession>
<name>A0A1B4XJR4_9GAMM</name>
<dbReference type="InterPro" id="IPR024973">
    <property type="entry name" value="ESPR"/>
</dbReference>
<dbReference type="InterPro" id="IPR036709">
    <property type="entry name" value="Autotransporte_beta_dom_sf"/>
</dbReference>
<protein>
    <submittedName>
        <fullName evidence="2">Outer membrane autotransporter</fullName>
    </submittedName>
</protein>
<dbReference type="SMART" id="SM00869">
    <property type="entry name" value="Autotransporter"/>
    <property type="match status" value="1"/>
</dbReference>
<gene>
    <name evidence="2" type="ORF">SCL_2762</name>
</gene>
<dbReference type="SUPFAM" id="SSF103515">
    <property type="entry name" value="Autotransporter"/>
    <property type="match status" value="1"/>
</dbReference>
<dbReference type="OrthoDB" id="9780507at2"/>
<dbReference type="KEGG" id="slim:SCL_2762"/>
<reference evidence="2 3" key="1">
    <citation type="submission" date="2015-05" db="EMBL/GenBank/DDBJ databases">
        <title>Complete genome sequence of a sulfur-oxidizing gammaproteobacterium strain HA5.</title>
        <authorList>
            <person name="Miura A."/>
            <person name="Kojima H."/>
            <person name="Fukui M."/>
        </authorList>
    </citation>
    <scope>NUCLEOTIDE SEQUENCE [LARGE SCALE GENOMIC DNA]</scope>
    <source>
        <strain evidence="2 3">HA5</strain>
    </source>
</reference>
<sequence length="1344" mass="130949">MNRVYRVLWSQSRQAFIVAHEKAKTRGKPASTRKAVALAVFLALGAMAAAPAMAATSCPNTGGSTISIAAAETSTCNLATGDALTVTNTGAISGANPAVAVDGTDATSITNSGTISGTTWGIDVYNAGSVTGAISNNNSISGGNFGIHIVTGSSVGSIANNAGGSIAGSGGIGLFTGSSVTGGISNSGAINGGSYGIGLNNSSLTGGIVNSGTITGSSGIYLVNGGSVDDIDNAGGTISASVGIRLVSSNVTGGIVNSGLITASTGIHLSSASTAGSISNSGTIAGAYNGLYLSRSSSVTGAITNEATGTIASSSGSGAAILLSSGSTVGSITNDGTISGGRNGIRLQANTGGSPTGGSGASSVTGDITNTGTISGSSAGIALDSGSSVGGSIVNSGTVAGNNAAIDIRGSSSIAGSITNDVGGTIIGRTGTGTGTGANTAIYISSSNIGGSITNSGTITGGIYLNNGSSVTGGITNNAGGTISRSSGSGAAITLSTSTVGSITNAGTISSNVYGIWLVGAGSPTGGMLPSSVTGSITNSGTITGGSNGIYLSSSEAGSIVNSGTITGRDGAVLISRSTVGSITNEAGGTISGTGQSGLRIQNSSSISGGIVNDGTISGAQTGLYVSNSSSVAGDITNSGTIEGTRGSTSGTGYGVYLSGGSTVGSITNSGTIQGIGGTSSGSGYGIYVYGGNIGSIDNSGTISGTGASGGFGIRLVSGSTVTGSITNNAGGTISGGSTGIFVDSSSTVGSISNAGTISGGSGPAINIQGTVTSGITNTGTINGTVSLGSATLNLNGTAGSISGAVTGGAGSIVNVNGTFTTADTFAVDTFSIASTGRLNMGHDITPATSFNNAGTLAVAATDTVTISGDYTQTSTGTFQTGVTDDSTYGKLVVTGTATLPTGAKIDVNVADPNFAFTATSMAGIISAGTLASDGSFAVTDNSALFDFTASRNGNAVDLVLAAPGSGGSTGVVAAVTSTGNNPGLGAATVLDGLVADFTGGGTGNADMDSVMAALGALTTNRQVSDVVTQMLPLMTGGMTQLSFANLRGVNRVVRARLEANRGLSSGDDFAGNRMVWLKPLGAWADQEDRNGAFGYDAQTYGVMLGADGELSEISRIGAAFAYTRSDVDSNSGAQTADVDSYLAVLYGTRSLDENTELNWQADYGYNRNQGNRYIAFVNRTAQSSYHSDSFHLGAGIGRTLPMNEKTSFTPSFRADYTTIKENGYTETGAGALNLAVDGKTTDELILAVDGKLAHALSDTSTLTANLGIGYDTQAGQASMTTSFSGGGAAFTTDGINPSSTVVRGGLGMVINASDAMEFTARYDLETRSGYTGQTVSVKFRMPF</sequence>
<dbReference type="EMBL" id="AP014879">
    <property type="protein sequence ID" value="BAV35039.1"/>
    <property type="molecule type" value="Genomic_DNA"/>
</dbReference>
<dbReference type="Pfam" id="PF13018">
    <property type="entry name" value="ESPR"/>
    <property type="match status" value="1"/>
</dbReference>
<evidence type="ECO:0000313" key="2">
    <source>
        <dbReference type="EMBL" id="BAV35039.1"/>
    </source>
</evidence>
<dbReference type="RefSeq" id="WP_096361724.1">
    <property type="nucleotide sequence ID" value="NZ_AP014879.1"/>
</dbReference>
<dbReference type="InterPro" id="IPR005546">
    <property type="entry name" value="Autotransporte_beta"/>
</dbReference>
<dbReference type="InterPro" id="IPR006626">
    <property type="entry name" value="PbH1"/>
</dbReference>
<dbReference type="PROSITE" id="PS51208">
    <property type="entry name" value="AUTOTRANSPORTER"/>
    <property type="match status" value="1"/>
</dbReference>
<feature type="domain" description="Autotransporter" evidence="1">
    <location>
        <begin position="1069"/>
        <end position="1344"/>
    </location>
</feature>
<proteinExistence type="predicted"/>
<keyword evidence="3" id="KW-1185">Reference proteome</keyword>
<dbReference type="Pfam" id="PF03797">
    <property type="entry name" value="Autotransporter"/>
    <property type="match status" value="1"/>
</dbReference>
<dbReference type="Proteomes" id="UP000243180">
    <property type="component" value="Chromosome"/>
</dbReference>
<dbReference type="Gene3D" id="2.40.128.130">
    <property type="entry name" value="Autotransporter beta-domain"/>
    <property type="match status" value="1"/>
</dbReference>
<organism evidence="2 3">
    <name type="scientific">Sulfuricaulis limicola</name>
    <dbReference type="NCBI Taxonomy" id="1620215"/>
    <lineage>
        <taxon>Bacteria</taxon>
        <taxon>Pseudomonadati</taxon>
        <taxon>Pseudomonadota</taxon>
        <taxon>Gammaproteobacteria</taxon>
        <taxon>Acidiferrobacterales</taxon>
        <taxon>Acidiferrobacteraceae</taxon>
        <taxon>Sulfuricaulis</taxon>
    </lineage>
</organism>